<evidence type="ECO:0000313" key="3">
    <source>
        <dbReference type="EMBL" id="KAK8949053.1"/>
    </source>
</evidence>
<dbReference type="AlphaFoldDB" id="A0AAP0GB77"/>
<keyword evidence="1" id="KW-0853">WD repeat</keyword>
<dbReference type="InterPro" id="IPR051362">
    <property type="entry name" value="WD_repeat_creC_regulators"/>
</dbReference>
<protein>
    <submittedName>
        <fullName evidence="3">Uncharacterized protein</fullName>
    </submittedName>
</protein>
<keyword evidence="2" id="KW-0677">Repeat</keyword>
<keyword evidence="4" id="KW-1185">Reference proteome</keyword>
<dbReference type="Proteomes" id="UP001418222">
    <property type="component" value="Unassembled WGS sequence"/>
</dbReference>
<accession>A0AAP0GB77</accession>
<evidence type="ECO:0000256" key="2">
    <source>
        <dbReference type="ARBA" id="ARBA00022737"/>
    </source>
</evidence>
<dbReference type="SUPFAM" id="SSF75011">
    <property type="entry name" value="3-carboxy-cis,cis-mucoante lactonizing enzyme"/>
    <property type="match status" value="1"/>
</dbReference>
<evidence type="ECO:0000256" key="1">
    <source>
        <dbReference type="ARBA" id="ARBA00022574"/>
    </source>
</evidence>
<dbReference type="PANTHER" id="PTHR14107">
    <property type="entry name" value="WD REPEAT PROTEIN"/>
    <property type="match status" value="1"/>
</dbReference>
<dbReference type="EMBL" id="JBBWWQ010000004">
    <property type="protein sequence ID" value="KAK8949053.1"/>
    <property type="molecule type" value="Genomic_DNA"/>
</dbReference>
<dbReference type="InterPro" id="IPR015943">
    <property type="entry name" value="WD40/YVTN_repeat-like_dom_sf"/>
</dbReference>
<sequence length="425" mass="45957">MRTVASRFLGGAGSGAKALGFSSGNGASKGSFSGSKIAGSVPSSMGWSSYSSNSNYDGRGTYLIFNAGDTLYISDLNSSDKDPVKTIQFGNSNPVCHAFGPEIKDGHDLLIGMQSGEIYSVSLRQQLHDVGKRLAGGQHYNKDGVITSRGSHTILTGDVFLGNKSDDPSGHLQLEARMYGASKSPKGLFEVGPSPVTSSFVGDLLTLFSLLARGISRAHVLIILSTVSALASAGFLKGKDAAADCSFPYIKDQTHFSVAHSRSNKQVEEIPTEDKDQWTKVDYQPSLRSTKVTRVDSHSDCRIIKSPLHPQATTMLIRGVMDAKDGSLDREPSHPSEVRCLMSDIPLNDGIEFYPDSMELTESDHERPSTPEAIIMPTLVLSDTINEILDTDFCYPDETHCPRSCLPLELESDPMASKERVRTTR</sequence>
<comment type="caution">
    <text evidence="3">The sequence shown here is derived from an EMBL/GenBank/DDBJ whole genome shotgun (WGS) entry which is preliminary data.</text>
</comment>
<proteinExistence type="predicted"/>
<organism evidence="3 4">
    <name type="scientific">Platanthera zijinensis</name>
    <dbReference type="NCBI Taxonomy" id="2320716"/>
    <lineage>
        <taxon>Eukaryota</taxon>
        <taxon>Viridiplantae</taxon>
        <taxon>Streptophyta</taxon>
        <taxon>Embryophyta</taxon>
        <taxon>Tracheophyta</taxon>
        <taxon>Spermatophyta</taxon>
        <taxon>Magnoliopsida</taxon>
        <taxon>Liliopsida</taxon>
        <taxon>Asparagales</taxon>
        <taxon>Orchidaceae</taxon>
        <taxon>Orchidoideae</taxon>
        <taxon>Orchideae</taxon>
        <taxon>Orchidinae</taxon>
        <taxon>Platanthera</taxon>
    </lineage>
</organism>
<name>A0AAP0GB77_9ASPA</name>
<dbReference type="PANTHER" id="PTHR14107:SF16">
    <property type="entry name" value="AT02583P"/>
    <property type="match status" value="1"/>
</dbReference>
<reference evidence="3 4" key="1">
    <citation type="journal article" date="2022" name="Nat. Plants">
        <title>Genomes of leafy and leafless Platanthera orchids illuminate the evolution of mycoheterotrophy.</title>
        <authorList>
            <person name="Li M.H."/>
            <person name="Liu K.W."/>
            <person name="Li Z."/>
            <person name="Lu H.C."/>
            <person name="Ye Q.L."/>
            <person name="Zhang D."/>
            <person name="Wang J.Y."/>
            <person name="Li Y.F."/>
            <person name="Zhong Z.M."/>
            <person name="Liu X."/>
            <person name="Yu X."/>
            <person name="Liu D.K."/>
            <person name="Tu X.D."/>
            <person name="Liu B."/>
            <person name="Hao Y."/>
            <person name="Liao X.Y."/>
            <person name="Jiang Y.T."/>
            <person name="Sun W.H."/>
            <person name="Chen J."/>
            <person name="Chen Y.Q."/>
            <person name="Ai Y."/>
            <person name="Zhai J.W."/>
            <person name="Wu S.S."/>
            <person name="Zhou Z."/>
            <person name="Hsiao Y.Y."/>
            <person name="Wu W.L."/>
            <person name="Chen Y.Y."/>
            <person name="Lin Y.F."/>
            <person name="Hsu J.L."/>
            <person name="Li C.Y."/>
            <person name="Wang Z.W."/>
            <person name="Zhao X."/>
            <person name="Zhong W.Y."/>
            <person name="Ma X.K."/>
            <person name="Ma L."/>
            <person name="Huang J."/>
            <person name="Chen G.Z."/>
            <person name="Huang M.Z."/>
            <person name="Huang L."/>
            <person name="Peng D.H."/>
            <person name="Luo Y.B."/>
            <person name="Zou S.Q."/>
            <person name="Chen S.P."/>
            <person name="Lan S."/>
            <person name="Tsai W.C."/>
            <person name="Van de Peer Y."/>
            <person name="Liu Z.J."/>
        </authorList>
    </citation>
    <scope>NUCLEOTIDE SEQUENCE [LARGE SCALE GENOMIC DNA]</scope>
    <source>
        <strain evidence="3">Lor287</strain>
    </source>
</reference>
<evidence type="ECO:0000313" key="4">
    <source>
        <dbReference type="Proteomes" id="UP001418222"/>
    </source>
</evidence>
<gene>
    <name evidence="3" type="ORF">KSP39_PZI006329</name>
</gene>
<dbReference type="Gene3D" id="2.130.10.10">
    <property type="entry name" value="YVTN repeat-like/Quinoprotein amine dehydrogenase"/>
    <property type="match status" value="1"/>
</dbReference>